<sequence>MFATVQFDDQDPWKPNFLDTSDVERVMHSLAQTYVAIPSYRRQAEAIDMVVECHHSSVVLHLSVRLLSQFMHIHPVHSEPVLSLVGWPSASQSVPLMFTRGPALGATDPPRHLVCPLTLKCLQFVVSRHHIHIDVLQDNHYYLMDQWHPELIARICRYAETIFWHHARHLEGPPAIPATVPSSPQAVDPELSSDDTLGDESEVAAKITAPTSFSPSEVTPTLQSQASFIGNEENLRHNDYVVIDDLQEVECTYEPDSRALASPPPLRQALRPSTRQNRPCSPAKPPSRPATPQSQPVTRQTSFRSPRRLRPSSSVVETGYFFDEFASSESVPRYIKDNKRLKFIKVGKVQKYVNLFEEKTDEVLPSPMRSGPSSPRKQSAASSPLLAHPRSAPPRSMDAF</sequence>
<dbReference type="EMBL" id="SWFT01000101">
    <property type="protein sequence ID" value="KAA8901605.1"/>
    <property type="molecule type" value="Genomic_DNA"/>
</dbReference>
<accession>A0A642UP18</accession>
<feature type="compositionally biased region" description="Low complexity" evidence="1">
    <location>
        <begin position="365"/>
        <end position="376"/>
    </location>
</feature>
<dbReference type="VEuPathDB" id="FungiDB:DIURU_003133"/>
<name>A0A642UP18_DIURU</name>
<protein>
    <submittedName>
        <fullName evidence="2">Uncharacterized protein</fullName>
    </submittedName>
</protein>
<feature type="region of interest" description="Disordered" evidence="1">
    <location>
        <begin position="175"/>
        <end position="197"/>
    </location>
</feature>
<gene>
    <name evidence="2" type="ORF">DIURU_003133</name>
</gene>
<reference evidence="2 3" key="1">
    <citation type="submission" date="2019-07" db="EMBL/GenBank/DDBJ databases">
        <title>Genome assembly of two rare yeast pathogens: Diutina rugosa and Trichomonascus ciferrii.</title>
        <authorList>
            <person name="Mixao V."/>
            <person name="Saus E."/>
            <person name="Hansen A."/>
            <person name="Lass-Flor C."/>
            <person name="Gabaldon T."/>
        </authorList>
    </citation>
    <scope>NUCLEOTIDE SEQUENCE [LARGE SCALE GENOMIC DNA]</scope>
    <source>
        <strain evidence="2 3">CBS 613</strain>
    </source>
</reference>
<evidence type="ECO:0000256" key="1">
    <source>
        <dbReference type="SAM" id="MobiDB-lite"/>
    </source>
</evidence>
<dbReference type="AlphaFoldDB" id="A0A642UP18"/>
<dbReference type="RefSeq" id="XP_034012042.1">
    <property type="nucleotide sequence ID" value="XM_034155862.1"/>
</dbReference>
<keyword evidence="3" id="KW-1185">Reference proteome</keyword>
<dbReference type="OrthoDB" id="4021450at2759"/>
<proteinExistence type="predicted"/>
<comment type="caution">
    <text evidence="2">The sequence shown here is derived from an EMBL/GenBank/DDBJ whole genome shotgun (WGS) entry which is preliminary data.</text>
</comment>
<evidence type="ECO:0000313" key="2">
    <source>
        <dbReference type="EMBL" id="KAA8901605.1"/>
    </source>
</evidence>
<feature type="region of interest" description="Disordered" evidence="1">
    <location>
        <begin position="255"/>
        <end position="311"/>
    </location>
</feature>
<dbReference type="Proteomes" id="UP000449547">
    <property type="component" value="Unassembled WGS sequence"/>
</dbReference>
<feature type="region of interest" description="Disordered" evidence="1">
    <location>
        <begin position="359"/>
        <end position="400"/>
    </location>
</feature>
<evidence type="ECO:0000313" key="3">
    <source>
        <dbReference type="Proteomes" id="UP000449547"/>
    </source>
</evidence>
<dbReference type="GeneID" id="54781784"/>
<feature type="compositionally biased region" description="Polar residues" evidence="1">
    <location>
        <begin position="290"/>
        <end position="303"/>
    </location>
</feature>
<organism evidence="2 3">
    <name type="scientific">Diutina rugosa</name>
    <name type="common">Yeast</name>
    <name type="synonym">Candida rugosa</name>
    <dbReference type="NCBI Taxonomy" id="5481"/>
    <lineage>
        <taxon>Eukaryota</taxon>
        <taxon>Fungi</taxon>
        <taxon>Dikarya</taxon>
        <taxon>Ascomycota</taxon>
        <taxon>Saccharomycotina</taxon>
        <taxon>Pichiomycetes</taxon>
        <taxon>Debaryomycetaceae</taxon>
        <taxon>Diutina</taxon>
    </lineage>
</organism>